<dbReference type="GO" id="GO:0004180">
    <property type="term" value="F:carboxypeptidase activity"/>
    <property type="evidence" value="ECO:0007669"/>
    <property type="project" value="UniProtKB-KW"/>
</dbReference>
<dbReference type="SUPFAM" id="SSF49464">
    <property type="entry name" value="Carboxypeptidase regulatory domain-like"/>
    <property type="match status" value="1"/>
</dbReference>
<keyword evidence="2" id="KW-0378">Hydrolase</keyword>
<dbReference type="Gene3D" id="2.60.40.1120">
    <property type="entry name" value="Carboxypeptidase-like, regulatory domain"/>
    <property type="match status" value="1"/>
</dbReference>
<organism evidence="2 3">
    <name type="scientific">Algoriphagus aquimarinus</name>
    <dbReference type="NCBI Taxonomy" id="237018"/>
    <lineage>
        <taxon>Bacteria</taxon>
        <taxon>Pseudomonadati</taxon>
        <taxon>Bacteroidota</taxon>
        <taxon>Cytophagia</taxon>
        <taxon>Cytophagales</taxon>
        <taxon>Cyclobacteriaceae</taxon>
        <taxon>Algoriphagus</taxon>
    </lineage>
</organism>
<evidence type="ECO:0000313" key="3">
    <source>
        <dbReference type="Proteomes" id="UP000321935"/>
    </source>
</evidence>
<proteinExistence type="predicted"/>
<accession>A0A5C7A986</accession>
<comment type="caution">
    <text evidence="2">The sequence shown here is derived from an EMBL/GenBank/DDBJ whole genome shotgun (WGS) entry which is preliminary data.</text>
</comment>
<dbReference type="Pfam" id="PF13715">
    <property type="entry name" value="CarbopepD_reg_2"/>
    <property type="match status" value="1"/>
</dbReference>
<feature type="chain" id="PRO_5023094033" evidence="1">
    <location>
        <begin position="27"/>
        <end position="98"/>
    </location>
</feature>
<gene>
    <name evidence="2" type="ORF">ESV85_19140</name>
</gene>
<evidence type="ECO:0000256" key="1">
    <source>
        <dbReference type="SAM" id="SignalP"/>
    </source>
</evidence>
<keyword evidence="1" id="KW-0732">Signal</keyword>
<feature type="signal peptide" evidence="1">
    <location>
        <begin position="1"/>
        <end position="26"/>
    </location>
</feature>
<dbReference type="AlphaFoldDB" id="A0A5C7A986"/>
<evidence type="ECO:0000313" key="2">
    <source>
        <dbReference type="EMBL" id="TXE04429.1"/>
    </source>
</evidence>
<keyword evidence="2" id="KW-0121">Carboxypeptidase</keyword>
<sequence length="98" mass="10812">MSKPNSMLFKIVLGLFLFLVSFSSFAQAIFKGTVADNETGKGIPYITVYLANTTFGTSTDESGKFSLYLPEGNYEEILHSIEKQPGPKKKGVRLAKKK</sequence>
<reference evidence="2 3" key="1">
    <citation type="submission" date="2019-08" db="EMBL/GenBank/DDBJ databases">
        <title>Genomes sequence of Algoriphagus aquimarinus ACAM450.</title>
        <authorList>
            <person name="Bowman J.P."/>
        </authorList>
    </citation>
    <scope>NUCLEOTIDE SEQUENCE [LARGE SCALE GENOMIC DNA]</scope>
    <source>
        <strain evidence="2 3">ACAM 450</strain>
    </source>
</reference>
<dbReference type="InterPro" id="IPR008969">
    <property type="entry name" value="CarboxyPept-like_regulatory"/>
</dbReference>
<protein>
    <submittedName>
        <fullName evidence="2">Carboxypeptidase-like regulatory domain-containing protein</fullName>
    </submittedName>
</protein>
<dbReference type="Proteomes" id="UP000321935">
    <property type="component" value="Unassembled WGS sequence"/>
</dbReference>
<dbReference type="EMBL" id="VORW01000021">
    <property type="protein sequence ID" value="TXE04429.1"/>
    <property type="molecule type" value="Genomic_DNA"/>
</dbReference>
<dbReference type="OrthoDB" id="1223654at2"/>
<keyword evidence="2" id="KW-0645">Protease</keyword>
<dbReference type="RefSeq" id="WP_146920474.1">
    <property type="nucleotide sequence ID" value="NZ_VORW01000021.1"/>
</dbReference>
<name>A0A5C7A986_9BACT</name>